<accession>A0A5C3M221</accession>
<evidence type="ECO:0000313" key="2">
    <source>
        <dbReference type="Proteomes" id="UP000308652"/>
    </source>
</evidence>
<dbReference type="InterPro" id="IPR011050">
    <property type="entry name" value="Pectin_lyase_fold/virulence"/>
</dbReference>
<dbReference type="STRING" id="68775.A0A5C3M221"/>
<keyword evidence="2" id="KW-1185">Reference proteome</keyword>
<organism evidence="1 2">
    <name type="scientific">Crucibulum laeve</name>
    <dbReference type="NCBI Taxonomy" id="68775"/>
    <lineage>
        <taxon>Eukaryota</taxon>
        <taxon>Fungi</taxon>
        <taxon>Dikarya</taxon>
        <taxon>Basidiomycota</taxon>
        <taxon>Agaricomycotina</taxon>
        <taxon>Agaricomycetes</taxon>
        <taxon>Agaricomycetidae</taxon>
        <taxon>Agaricales</taxon>
        <taxon>Agaricineae</taxon>
        <taxon>Nidulariaceae</taxon>
        <taxon>Crucibulum</taxon>
    </lineage>
</organism>
<reference evidence="1 2" key="1">
    <citation type="journal article" date="2019" name="Nat. Ecol. Evol.">
        <title>Megaphylogeny resolves global patterns of mushroom evolution.</title>
        <authorList>
            <person name="Varga T."/>
            <person name="Krizsan K."/>
            <person name="Foldi C."/>
            <person name="Dima B."/>
            <person name="Sanchez-Garcia M."/>
            <person name="Sanchez-Ramirez S."/>
            <person name="Szollosi G.J."/>
            <person name="Szarkandi J.G."/>
            <person name="Papp V."/>
            <person name="Albert L."/>
            <person name="Andreopoulos W."/>
            <person name="Angelini C."/>
            <person name="Antonin V."/>
            <person name="Barry K.W."/>
            <person name="Bougher N.L."/>
            <person name="Buchanan P."/>
            <person name="Buyck B."/>
            <person name="Bense V."/>
            <person name="Catcheside P."/>
            <person name="Chovatia M."/>
            <person name="Cooper J."/>
            <person name="Damon W."/>
            <person name="Desjardin D."/>
            <person name="Finy P."/>
            <person name="Geml J."/>
            <person name="Haridas S."/>
            <person name="Hughes K."/>
            <person name="Justo A."/>
            <person name="Karasinski D."/>
            <person name="Kautmanova I."/>
            <person name="Kiss B."/>
            <person name="Kocsube S."/>
            <person name="Kotiranta H."/>
            <person name="LaButti K.M."/>
            <person name="Lechner B.E."/>
            <person name="Liimatainen K."/>
            <person name="Lipzen A."/>
            <person name="Lukacs Z."/>
            <person name="Mihaltcheva S."/>
            <person name="Morgado L.N."/>
            <person name="Niskanen T."/>
            <person name="Noordeloos M.E."/>
            <person name="Ohm R.A."/>
            <person name="Ortiz-Santana B."/>
            <person name="Ovrebo C."/>
            <person name="Racz N."/>
            <person name="Riley R."/>
            <person name="Savchenko A."/>
            <person name="Shiryaev A."/>
            <person name="Soop K."/>
            <person name="Spirin V."/>
            <person name="Szebenyi C."/>
            <person name="Tomsovsky M."/>
            <person name="Tulloss R.E."/>
            <person name="Uehling J."/>
            <person name="Grigoriev I.V."/>
            <person name="Vagvolgyi C."/>
            <person name="Papp T."/>
            <person name="Martin F.M."/>
            <person name="Miettinen O."/>
            <person name="Hibbett D.S."/>
            <person name="Nagy L.G."/>
        </authorList>
    </citation>
    <scope>NUCLEOTIDE SEQUENCE [LARGE SCALE GENOMIC DNA]</scope>
    <source>
        <strain evidence="1 2">CBS 166.37</strain>
    </source>
</reference>
<evidence type="ECO:0008006" key="3">
    <source>
        <dbReference type="Google" id="ProtNLM"/>
    </source>
</evidence>
<dbReference type="Proteomes" id="UP000308652">
    <property type="component" value="Unassembled WGS sequence"/>
</dbReference>
<proteinExistence type="predicted"/>
<evidence type="ECO:0000313" key="1">
    <source>
        <dbReference type="EMBL" id="TFK39025.1"/>
    </source>
</evidence>
<name>A0A5C3M221_9AGAR</name>
<dbReference type="Gene3D" id="2.160.20.10">
    <property type="entry name" value="Single-stranded right-handed beta-helix, Pectin lyase-like"/>
    <property type="match status" value="1"/>
</dbReference>
<protein>
    <recommendedName>
        <fullName evidence="3">Pectin lyase fold/virulence factor</fullName>
    </recommendedName>
</protein>
<dbReference type="InterPro" id="IPR012334">
    <property type="entry name" value="Pectin_lyas_fold"/>
</dbReference>
<gene>
    <name evidence="1" type="ORF">BDQ12DRAFT_745737</name>
</gene>
<dbReference type="EMBL" id="ML213601">
    <property type="protein sequence ID" value="TFK39025.1"/>
    <property type="molecule type" value="Genomic_DNA"/>
</dbReference>
<dbReference type="OrthoDB" id="187139at2759"/>
<dbReference type="AlphaFoldDB" id="A0A5C3M221"/>
<sequence length="122" mass="13564">MTKFIVHAVVPTNTTRLIFDGPIIRDGGSWTLVPTRCSSVVIDHAKVLNRMDLRKNDAIDVQDVVVRNSIGISLDDSFSTKTWPSTGIAVNYPEDPQVLYNVTFSNNLAWTHCCGFKVRQGV</sequence>
<dbReference type="SUPFAM" id="SSF51126">
    <property type="entry name" value="Pectin lyase-like"/>
    <property type="match status" value="1"/>
</dbReference>